<accession>X1JNQ0</accession>
<comment type="caution">
    <text evidence="2">The sequence shown here is derived from an EMBL/GenBank/DDBJ whole genome shotgun (WGS) entry which is preliminary data.</text>
</comment>
<feature type="non-terminal residue" evidence="2">
    <location>
        <position position="57"/>
    </location>
</feature>
<feature type="coiled-coil region" evidence="1">
    <location>
        <begin position="29"/>
        <end position="56"/>
    </location>
</feature>
<protein>
    <submittedName>
        <fullName evidence="2">Uncharacterized protein</fullName>
    </submittedName>
</protein>
<dbReference type="EMBL" id="BARU01047097">
    <property type="protein sequence ID" value="GAH96366.1"/>
    <property type="molecule type" value="Genomic_DNA"/>
</dbReference>
<keyword evidence="1" id="KW-0175">Coiled coil</keyword>
<proteinExistence type="predicted"/>
<gene>
    <name evidence="2" type="ORF">S03H2_70729</name>
</gene>
<reference evidence="2" key="1">
    <citation type="journal article" date="2014" name="Front. Microbiol.">
        <title>High frequency of phylogenetically diverse reductive dehalogenase-homologous genes in deep subseafloor sedimentary metagenomes.</title>
        <authorList>
            <person name="Kawai M."/>
            <person name="Futagami T."/>
            <person name="Toyoda A."/>
            <person name="Takaki Y."/>
            <person name="Nishi S."/>
            <person name="Hori S."/>
            <person name="Arai W."/>
            <person name="Tsubouchi T."/>
            <person name="Morono Y."/>
            <person name="Uchiyama I."/>
            <person name="Ito T."/>
            <person name="Fujiyama A."/>
            <person name="Inagaki F."/>
            <person name="Takami H."/>
        </authorList>
    </citation>
    <scope>NUCLEOTIDE SEQUENCE</scope>
    <source>
        <strain evidence="2">Expedition CK06-06</strain>
    </source>
</reference>
<evidence type="ECO:0000313" key="2">
    <source>
        <dbReference type="EMBL" id="GAH96366.1"/>
    </source>
</evidence>
<name>X1JNQ0_9ZZZZ</name>
<organism evidence="2">
    <name type="scientific">marine sediment metagenome</name>
    <dbReference type="NCBI Taxonomy" id="412755"/>
    <lineage>
        <taxon>unclassified sequences</taxon>
        <taxon>metagenomes</taxon>
        <taxon>ecological metagenomes</taxon>
    </lineage>
</organism>
<evidence type="ECO:0000256" key="1">
    <source>
        <dbReference type="SAM" id="Coils"/>
    </source>
</evidence>
<dbReference type="AlphaFoldDB" id="X1JNQ0"/>
<sequence length="57" mass="6867">MLYNPILKIYSKPAQNERDFNLILSQAAREKRDEEADELRKQYEKKIQKLEDRLSKA</sequence>